<dbReference type="Pfam" id="PF01904">
    <property type="entry name" value="DUF72"/>
    <property type="match status" value="1"/>
</dbReference>
<keyword evidence="3" id="KW-1185">Reference proteome</keyword>
<dbReference type="RefSeq" id="WP_145195667.1">
    <property type="nucleotide sequence ID" value="NZ_CP036267.1"/>
</dbReference>
<proteinExistence type="predicted"/>
<dbReference type="Gene3D" id="3.20.20.410">
    <property type="entry name" value="Protein of unknown function UPF0759"/>
    <property type="match status" value="1"/>
</dbReference>
<sequence>MTEATLADSQRPSLYIGCPIWAFAQWKGSLFTAKATRREFLSQYASVFNTVEVNSTFYAFPGSETIEQWCDQTPAGFRFCLKFPKSISHESKLFDCGAVTDAFLSLLSTLQQRDRLGPAFLQLPPYFSGTDFDLLEQFLRSLPKEFSYAVEVRHRNWFDNSECERNLDQLLTDLGIDRCLFDSRSLFSASPTDETEKEAQRRKPRSPFRTTVTGQHPMVRAVGRNDVAAVEDWWNDWAEIAACWLQQGLSPYLFTHAPNELFAPALGEKLWGLVKKHHPDVPPMPEWPGRAEVTFRQPTLF</sequence>
<dbReference type="KEGG" id="tpol:Mal48_04730"/>
<evidence type="ECO:0000256" key="1">
    <source>
        <dbReference type="SAM" id="MobiDB-lite"/>
    </source>
</evidence>
<dbReference type="PANTHER" id="PTHR30348:SF9">
    <property type="entry name" value="UPF0759 PROTEIN YECE"/>
    <property type="match status" value="1"/>
</dbReference>
<reference evidence="2 3" key="1">
    <citation type="submission" date="2019-02" db="EMBL/GenBank/DDBJ databases">
        <title>Deep-cultivation of Planctomycetes and their phenomic and genomic characterization uncovers novel biology.</title>
        <authorList>
            <person name="Wiegand S."/>
            <person name="Jogler M."/>
            <person name="Boedeker C."/>
            <person name="Pinto D."/>
            <person name="Vollmers J."/>
            <person name="Rivas-Marin E."/>
            <person name="Kohn T."/>
            <person name="Peeters S.H."/>
            <person name="Heuer A."/>
            <person name="Rast P."/>
            <person name="Oberbeckmann S."/>
            <person name="Bunk B."/>
            <person name="Jeske O."/>
            <person name="Meyerdierks A."/>
            <person name="Storesund J.E."/>
            <person name="Kallscheuer N."/>
            <person name="Luecker S."/>
            <person name="Lage O.M."/>
            <person name="Pohl T."/>
            <person name="Merkel B.J."/>
            <person name="Hornburger P."/>
            <person name="Mueller R.-W."/>
            <person name="Bruemmer F."/>
            <person name="Labrenz M."/>
            <person name="Spormann A.M."/>
            <person name="Op den Camp H."/>
            <person name="Overmann J."/>
            <person name="Amann R."/>
            <person name="Jetten M.S.M."/>
            <person name="Mascher T."/>
            <person name="Medema M.H."/>
            <person name="Devos D.P."/>
            <person name="Kaster A.-K."/>
            <person name="Ovreas L."/>
            <person name="Rohde M."/>
            <person name="Galperin M.Y."/>
            <person name="Jogler C."/>
        </authorList>
    </citation>
    <scope>NUCLEOTIDE SEQUENCE [LARGE SCALE GENOMIC DNA]</scope>
    <source>
        <strain evidence="2 3">Mal48</strain>
    </source>
</reference>
<protein>
    <recommendedName>
        <fullName evidence="4">DUF72 domain-containing protein</fullName>
    </recommendedName>
</protein>
<dbReference type="AlphaFoldDB" id="A0A517QHX9"/>
<feature type="region of interest" description="Disordered" evidence="1">
    <location>
        <begin position="191"/>
        <end position="211"/>
    </location>
</feature>
<evidence type="ECO:0000313" key="2">
    <source>
        <dbReference type="EMBL" id="QDT31240.1"/>
    </source>
</evidence>
<dbReference type="OrthoDB" id="9780310at2"/>
<dbReference type="InterPro" id="IPR002763">
    <property type="entry name" value="DUF72"/>
</dbReference>
<dbReference type="SUPFAM" id="SSF117396">
    <property type="entry name" value="TM1631-like"/>
    <property type="match status" value="1"/>
</dbReference>
<organism evidence="2 3">
    <name type="scientific">Thalassoglobus polymorphus</name>
    <dbReference type="NCBI Taxonomy" id="2527994"/>
    <lineage>
        <taxon>Bacteria</taxon>
        <taxon>Pseudomonadati</taxon>
        <taxon>Planctomycetota</taxon>
        <taxon>Planctomycetia</taxon>
        <taxon>Planctomycetales</taxon>
        <taxon>Planctomycetaceae</taxon>
        <taxon>Thalassoglobus</taxon>
    </lineage>
</organism>
<dbReference type="EMBL" id="CP036267">
    <property type="protein sequence ID" value="QDT31240.1"/>
    <property type="molecule type" value="Genomic_DNA"/>
</dbReference>
<dbReference type="InterPro" id="IPR036520">
    <property type="entry name" value="UPF0759_sf"/>
</dbReference>
<dbReference type="PANTHER" id="PTHR30348">
    <property type="entry name" value="UNCHARACTERIZED PROTEIN YECE"/>
    <property type="match status" value="1"/>
</dbReference>
<evidence type="ECO:0008006" key="4">
    <source>
        <dbReference type="Google" id="ProtNLM"/>
    </source>
</evidence>
<evidence type="ECO:0000313" key="3">
    <source>
        <dbReference type="Proteomes" id="UP000315724"/>
    </source>
</evidence>
<gene>
    <name evidence="2" type="ORF">Mal48_04730</name>
</gene>
<dbReference type="Proteomes" id="UP000315724">
    <property type="component" value="Chromosome"/>
</dbReference>
<name>A0A517QHX9_9PLAN</name>
<accession>A0A517QHX9</accession>